<protein>
    <submittedName>
        <fullName evidence="1">Uncharacterized protein</fullName>
    </submittedName>
</protein>
<accession>A0A6S6T4F1</accession>
<name>A0A6S6T4F1_9GAMM</name>
<reference evidence="1" key="1">
    <citation type="submission" date="2020-01" db="EMBL/GenBank/DDBJ databases">
        <authorList>
            <person name="Meier V. D."/>
            <person name="Meier V D."/>
        </authorList>
    </citation>
    <scope>NUCLEOTIDE SEQUENCE</scope>
    <source>
        <strain evidence="1">HLG_WM_MAG_08</strain>
    </source>
</reference>
<organism evidence="1">
    <name type="scientific">uncultured Thiotrichaceae bacterium</name>
    <dbReference type="NCBI Taxonomy" id="298394"/>
    <lineage>
        <taxon>Bacteria</taxon>
        <taxon>Pseudomonadati</taxon>
        <taxon>Pseudomonadota</taxon>
        <taxon>Gammaproteobacteria</taxon>
        <taxon>Thiotrichales</taxon>
        <taxon>Thiotrichaceae</taxon>
        <taxon>environmental samples</taxon>
    </lineage>
</organism>
<dbReference type="AlphaFoldDB" id="A0A6S6T4F1"/>
<gene>
    <name evidence="1" type="ORF">HELGO_WM94831</name>
</gene>
<dbReference type="EMBL" id="CACVAV010000185">
    <property type="protein sequence ID" value="CAA6811607.1"/>
    <property type="molecule type" value="Genomic_DNA"/>
</dbReference>
<evidence type="ECO:0000313" key="1">
    <source>
        <dbReference type="EMBL" id="CAA6811607.1"/>
    </source>
</evidence>
<sequence length="39" mass="4303">MMYVFPVETLHGVDAIVFSRKDRPGGIEVLFHLAALCLG</sequence>
<proteinExistence type="predicted"/>